<dbReference type="Pfam" id="PF00619">
    <property type="entry name" value="CARD"/>
    <property type="match status" value="1"/>
</dbReference>
<feature type="domain" description="CARD" evidence="1">
    <location>
        <begin position="1"/>
        <end position="88"/>
    </location>
</feature>
<evidence type="ECO:0000313" key="3">
    <source>
        <dbReference type="Proteomes" id="UP000261340"/>
    </source>
</evidence>
<evidence type="ECO:0000313" key="2">
    <source>
        <dbReference type="Ensembl" id="ENSACIP00000004206.1"/>
    </source>
</evidence>
<proteinExistence type="predicted"/>
<dbReference type="GO" id="GO:0097169">
    <property type="term" value="C:AIM2 inflammasome complex"/>
    <property type="evidence" value="ECO:0007669"/>
    <property type="project" value="TreeGrafter"/>
</dbReference>
<dbReference type="GO" id="GO:0072557">
    <property type="term" value="C:IPAF inflammasome complex"/>
    <property type="evidence" value="ECO:0007669"/>
    <property type="project" value="TreeGrafter"/>
</dbReference>
<dbReference type="Ensembl" id="ENSACIT00000004344.1">
    <property type="protein sequence ID" value="ENSACIP00000004206.1"/>
    <property type="gene ID" value="ENSACIG00000003329.1"/>
</dbReference>
<dbReference type="Gene3D" id="1.10.533.10">
    <property type="entry name" value="Death Domain, Fas"/>
    <property type="match status" value="1"/>
</dbReference>
<dbReference type="PANTHER" id="PTHR47901">
    <property type="entry name" value="CASPASE RECRUITMENT DOMAIN-CONTAINING PROTEIN 18"/>
    <property type="match status" value="1"/>
</dbReference>
<protein>
    <recommendedName>
        <fullName evidence="1">CARD domain-containing protein</fullName>
    </recommendedName>
</protein>
<organism evidence="2 3">
    <name type="scientific">Amphilophus citrinellus</name>
    <name type="common">Midas cichlid</name>
    <name type="synonym">Cichlasoma citrinellum</name>
    <dbReference type="NCBI Taxonomy" id="61819"/>
    <lineage>
        <taxon>Eukaryota</taxon>
        <taxon>Metazoa</taxon>
        <taxon>Chordata</taxon>
        <taxon>Craniata</taxon>
        <taxon>Vertebrata</taxon>
        <taxon>Euteleostomi</taxon>
        <taxon>Actinopterygii</taxon>
        <taxon>Neopterygii</taxon>
        <taxon>Teleostei</taxon>
        <taxon>Neoteleostei</taxon>
        <taxon>Acanthomorphata</taxon>
        <taxon>Ovalentaria</taxon>
        <taxon>Cichlomorphae</taxon>
        <taxon>Cichliformes</taxon>
        <taxon>Cichlidae</taxon>
        <taxon>New World cichlids</taxon>
        <taxon>Cichlasomatinae</taxon>
        <taxon>Heroini</taxon>
        <taxon>Amphilophus</taxon>
    </lineage>
</organism>
<keyword evidence="3" id="KW-1185">Reference proteome</keyword>
<accession>A0A3Q0R279</accession>
<reference evidence="2" key="2">
    <citation type="submission" date="2025-09" db="UniProtKB">
        <authorList>
            <consortium name="Ensembl"/>
        </authorList>
    </citation>
    <scope>IDENTIFICATION</scope>
</reference>
<dbReference type="AlphaFoldDB" id="A0A3Q0R279"/>
<dbReference type="GO" id="GO:0006508">
    <property type="term" value="P:proteolysis"/>
    <property type="evidence" value="ECO:0007669"/>
    <property type="project" value="InterPro"/>
</dbReference>
<dbReference type="GO" id="GO:0042981">
    <property type="term" value="P:regulation of apoptotic process"/>
    <property type="evidence" value="ECO:0007669"/>
    <property type="project" value="InterPro"/>
</dbReference>
<dbReference type="Proteomes" id="UP000261340">
    <property type="component" value="Unplaced"/>
</dbReference>
<dbReference type="SUPFAM" id="SSF47986">
    <property type="entry name" value="DEATH domain"/>
    <property type="match status" value="1"/>
</dbReference>
<dbReference type="InterPro" id="IPR001315">
    <property type="entry name" value="CARD"/>
</dbReference>
<dbReference type="GO" id="GO:0072559">
    <property type="term" value="C:NLRP3 inflammasome complex"/>
    <property type="evidence" value="ECO:0007669"/>
    <property type="project" value="TreeGrafter"/>
</dbReference>
<dbReference type="STRING" id="61819.ENSACIP00000004206"/>
<dbReference type="SMART" id="SM00114">
    <property type="entry name" value="CARD"/>
    <property type="match status" value="1"/>
</dbReference>
<name>A0A3Q0R279_AMPCI</name>
<dbReference type="GO" id="GO:0050727">
    <property type="term" value="P:regulation of inflammatory response"/>
    <property type="evidence" value="ECO:0007669"/>
    <property type="project" value="TreeGrafter"/>
</dbReference>
<dbReference type="InterPro" id="IPR002398">
    <property type="entry name" value="Pept_C14"/>
</dbReference>
<sequence>MKLDRVRTAFVWRVSAEILTQLLDALVSDRVLNELEKEFIMEENQSRANKARCFIDTVKKKGDKACTTMIHHLQNKDPTLFSHLHLSSDPSVQEGEDTYLCNKGFFAQFA</sequence>
<dbReference type="GO" id="GO:0004197">
    <property type="term" value="F:cysteine-type endopeptidase activity"/>
    <property type="evidence" value="ECO:0007669"/>
    <property type="project" value="InterPro"/>
</dbReference>
<reference evidence="2" key="1">
    <citation type="submission" date="2025-08" db="UniProtKB">
        <authorList>
            <consortium name="Ensembl"/>
        </authorList>
    </citation>
    <scope>IDENTIFICATION</scope>
</reference>
<dbReference type="OMA" id="EFIMEEN"/>
<evidence type="ECO:0000259" key="1">
    <source>
        <dbReference type="PROSITE" id="PS50209"/>
    </source>
</evidence>
<dbReference type="GeneTree" id="ENSGT00940000176853"/>
<dbReference type="PANTHER" id="PTHR47901:SF3">
    <property type="entry name" value="CASPASE-1"/>
    <property type="match status" value="1"/>
</dbReference>
<dbReference type="PROSITE" id="PS50209">
    <property type="entry name" value="CARD"/>
    <property type="match status" value="1"/>
</dbReference>
<dbReference type="InterPro" id="IPR011029">
    <property type="entry name" value="DEATH-like_dom_sf"/>
</dbReference>